<evidence type="ECO:0008006" key="3">
    <source>
        <dbReference type="Google" id="ProtNLM"/>
    </source>
</evidence>
<name>A0A2H5Y4R9_9CHLR</name>
<dbReference type="EMBL" id="BEHY01000010">
    <property type="protein sequence ID" value="GBD08443.1"/>
    <property type="molecule type" value="Genomic_DNA"/>
</dbReference>
<proteinExistence type="predicted"/>
<dbReference type="Proteomes" id="UP000236642">
    <property type="component" value="Unassembled WGS sequence"/>
</dbReference>
<dbReference type="Pfam" id="PF14249">
    <property type="entry name" value="Tocopherol_cycl"/>
    <property type="match status" value="1"/>
</dbReference>
<protein>
    <recommendedName>
        <fullName evidence="3">Tocopherol cyclase</fullName>
    </recommendedName>
</protein>
<accession>A0A2H5Y4R9</accession>
<sequence>MRLSEQDNQLRWDGRKPGFYEVYYLKVNDPRVGIAAWLRYTLLAPQRGDPVAEIWGFFFHRNQPAENAGLKATYPWSETRVEQIPFRFATRSAELTHAEARGELVGGGRRLRWDLRWEPNAATVRLLPFRWMYEGPFPRTKVLSPNFDIRLSGFLEVDDRVYPLAGAPGQQAHLWGTRHAAHWVWGHCNAFVEDAEAVFEGLSAQIQLGPLPLPMLTLFVLRLDGRMIFMNGLSAMIRNRSQAEIGVWRFAGQGPGIRIQGEASTSLEHLVGAIYTDPDGSRRWCHNTKVGDLRLTIHQRSEGGWHRKELTAPGTCALEWVGRTQDPRVRIWV</sequence>
<evidence type="ECO:0000313" key="1">
    <source>
        <dbReference type="EMBL" id="GBD08443.1"/>
    </source>
</evidence>
<comment type="caution">
    <text evidence="1">The sequence shown here is derived from an EMBL/GenBank/DDBJ whole genome shotgun (WGS) entry which is preliminary data.</text>
</comment>
<reference evidence="2" key="1">
    <citation type="submission" date="2017-09" db="EMBL/GenBank/DDBJ databases">
        <title>Metaegenomics of thermophilic ammonia-oxidizing enrichment culture.</title>
        <authorList>
            <person name="Kato S."/>
            <person name="Suzuki K."/>
        </authorList>
    </citation>
    <scope>NUCLEOTIDE SEQUENCE [LARGE SCALE GENOMIC DNA]</scope>
</reference>
<gene>
    <name evidence="1" type="ORF">HRbin22_00683</name>
</gene>
<dbReference type="InterPro" id="IPR025893">
    <property type="entry name" value="Tocopherol_cyclase"/>
</dbReference>
<evidence type="ECO:0000313" key="2">
    <source>
        <dbReference type="Proteomes" id="UP000236642"/>
    </source>
</evidence>
<dbReference type="GO" id="GO:0009976">
    <property type="term" value="F:tocopherol cyclase activity"/>
    <property type="evidence" value="ECO:0007669"/>
    <property type="project" value="InterPro"/>
</dbReference>
<dbReference type="AlphaFoldDB" id="A0A2H5Y4R9"/>
<organism evidence="1 2">
    <name type="scientific">Candidatus Thermoflexus japonica</name>
    <dbReference type="NCBI Taxonomy" id="2035417"/>
    <lineage>
        <taxon>Bacteria</taxon>
        <taxon>Bacillati</taxon>
        <taxon>Chloroflexota</taxon>
        <taxon>Thermoflexia</taxon>
        <taxon>Thermoflexales</taxon>
        <taxon>Thermoflexaceae</taxon>
        <taxon>Thermoflexus</taxon>
    </lineage>
</organism>